<dbReference type="PANTHER" id="PTHR33990:SF1">
    <property type="entry name" value="PROTEIN YJDN"/>
    <property type="match status" value="1"/>
</dbReference>
<dbReference type="InterPro" id="IPR029068">
    <property type="entry name" value="Glyas_Bleomycin-R_OHBP_Dase"/>
</dbReference>
<dbReference type="Gene3D" id="3.10.180.10">
    <property type="entry name" value="2,3-Dihydroxybiphenyl 1,2-Dioxygenase, domain 1"/>
    <property type="match status" value="1"/>
</dbReference>
<name>A0A9J6Q5A4_9ENTR</name>
<sequence>MPLSPYISFAGNCVEAMAFYQQSLGAQLLYQMTFGEMPKDGQNSDEGCPSGMQFPDTAIAHANLRIAGSDIMMSDGTLSGNASYSGFTLVLDTQDVAEGKRWFDNLAASGTVEMAWQETFWAHGFGKVTDQYGVPWMINVVKQQQPS</sequence>
<dbReference type="CDD" id="cd06588">
    <property type="entry name" value="PhnB_like"/>
    <property type="match status" value="1"/>
</dbReference>
<reference evidence="2" key="1">
    <citation type="submission" date="2022-05" db="EMBL/GenBank/DDBJ databases">
        <title>Description of a novel species of Leclercia; Leclercia tamurae and the Proposal for a Novel Genus Silvania gen. nov. Containing Two Novel Species Silvania hatchlandensis sp. nov. and Silvania confinis sp. nov. Isolated from the Rhizosphere of Oak.</title>
        <authorList>
            <person name="Maddock D.W."/>
            <person name="Brady C.L."/>
            <person name="Denman S."/>
            <person name="Arnold D."/>
        </authorList>
    </citation>
    <scope>NUCLEOTIDE SEQUENCE</scope>
    <source>
        <strain evidence="2">H4N4</strain>
    </source>
</reference>
<evidence type="ECO:0000259" key="1">
    <source>
        <dbReference type="Pfam" id="PF00903"/>
    </source>
</evidence>
<dbReference type="Proteomes" id="UP001061282">
    <property type="component" value="Unassembled WGS sequence"/>
</dbReference>
<comment type="caution">
    <text evidence="2">The sequence shown here is derived from an EMBL/GenBank/DDBJ whole genome shotgun (WGS) entry which is preliminary data.</text>
</comment>
<evidence type="ECO:0000313" key="3">
    <source>
        <dbReference type="Proteomes" id="UP001061282"/>
    </source>
</evidence>
<dbReference type="EMBL" id="JAMGZJ010000065">
    <property type="protein sequence ID" value="MCU6667759.1"/>
    <property type="molecule type" value="Genomic_DNA"/>
</dbReference>
<proteinExistence type="predicted"/>
<organism evidence="2 3">
    <name type="scientific">Silvania confinis</name>
    <dbReference type="NCBI Taxonomy" id="2926470"/>
    <lineage>
        <taxon>Bacteria</taxon>
        <taxon>Pseudomonadati</taxon>
        <taxon>Pseudomonadota</taxon>
        <taxon>Gammaproteobacteria</taxon>
        <taxon>Enterobacterales</taxon>
        <taxon>Enterobacteriaceae</taxon>
        <taxon>Silvania</taxon>
    </lineage>
</organism>
<keyword evidence="3" id="KW-1185">Reference proteome</keyword>
<feature type="domain" description="Glyoxalase/fosfomycin resistance/dioxygenase" evidence="1">
    <location>
        <begin position="9"/>
        <end position="138"/>
    </location>
</feature>
<dbReference type="PANTHER" id="PTHR33990">
    <property type="entry name" value="PROTEIN YJDN-RELATED"/>
    <property type="match status" value="1"/>
</dbReference>
<dbReference type="InterPro" id="IPR004360">
    <property type="entry name" value="Glyas_Fos-R_dOase_dom"/>
</dbReference>
<evidence type="ECO:0000313" key="2">
    <source>
        <dbReference type="EMBL" id="MCU6667759.1"/>
    </source>
</evidence>
<dbReference type="NCBIfam" id="NF007537">
    <property type="entry name" value="PRK10148.1"/>
    <property type="match status" value="1"/>
</dbReference>
<dbReference type="RefSeq" id="WP_271266381.1">
    <property type="nucleotide sequence ID" value="NZ_JAMGZJ010000065.1"/>
</dbReference>
<dbReference type="InterPro" id="IPR028973">
    <property type="entry name" value="PhnB-like"/>
</dbReference>
<accession>A0A9J6Q5A4</accession>
<gene>
    <name evidence="2" type="primary">yjdN</name>
    <name evidence="2" type="ORF">M8013_03145</name>
</gene>
<dbReference type="AlphaFoldDB" id="A0A9J6Q5A4"/>
<dbReference type="Pfam" id="PF00903">
    <property type="entry name" value="Glyoxalase"/>
    <property type="match status" value="1"/>
</dbReference>
<dbReference type="SUPFAM" id="SSF54593">
    <property type="entry name" value="Glyoxalase/Bleomycin resistance protein/Dihydroxybiphenyl dioxygenase"/>
    <property type="match status" value="1"/>
</dbReference>
<protein>
    <submittedName>
        <fullName evidence="2">VOC family metalloprotein YjdN</fullName>
    </submittedName>
</protein>